<dbReference type="Pfam" id="PF00560">
    <property type="entry name" value="LRR_1"/>
    <property type="match status" value="1"/>
</dbReference>
<dbReference type="InterPro" id="IPR052595">
    <property type="entry name" value="LRRC69/RLP"/>
</dbReference>
<dbReference type="PANTHER" id="PTHR48057">
    <property type="entry name" value="LEUCINE-RICH REPEAT SERINE/THREONINE-PROTEIN KINASE 1"/>
    <property type="match status" value="1"/>
</dbReference>
<evidence type="ECO:0000313" key="2">
    <source>
        <dbReference type="Proteomes" id="UP000176939"/>
    </source>
</evidence>
<gene>
    <name evidence="1" type="ORF">A2Z67_02260</name>
</gene>
<dbReference type="InterPro" id="IPR001611">
    <property type="entry name" value="Leu-rich_rpt"/>
</dbReference>
<organism evidence="1 2">
    <name type="scientific">Candidatus Woesebacteria bacterium RBG_13_36_22</name>
    <dbReference type="NCBI Taxonomy" id="1802478"/>
    <lineage>
        <taxon>Bacteria</taxon>
        <taxon>Candidatus Woeseibacteriota</taxon>
    </lineage>
</organism>
<evidence type="ECO:0000313" key="1">
    <source>
        <dbReference type="EMBL" id="OGM08807.1"/>
    </source>
</evidence>
<reference evidence="1 2" key="1">
    <citation type="journal article" date="2016" name="Nat. Commun.">
        <title>Thousands of microbial genomes shed light on interconnected biogeochemical processes in an aquifer system.</title>
        <authorList>
            <person name="Anantharaman K."/>
            <person name="Brown C.T."/>
            <person name="Hug L.A."/>
            <person name="Sharon I."/>
            <person name="Castelle C.J."/>
            <person name="Probst A.J."/>
            <person name="Thomas B.C."/>
            <person name="Singh A."/>
            <person name="Wilkins M.J."/>
            <person name="Karaoz U."/>
            <person name="Brodie E.L."/>
            <person name="Williams K.H."/>
            <person name="Hubbard S.S."/>
            <person name="Banfield J.F."/>
        </authorList>
    </citation>
    <scope>NUCLEOTIDE SEQUENCE [LARGE SCALE GENOMIC DNA]</scope>
</reference>
<dbReference type="PANTHER" id="PTHR48057:SF7">
    <property type="entry name" value="LEUCINE-RICH REPEAT SERINE_THREONINE-PROTEIN KINASE 1"/>
    <property type="match status" value="1"/>
</dbReference>
<comment type="caution">
    <text evidence="1">The sequence shown here is derived from an EMBL/GenBank/DDBJ whole genome shotgun (WGS) entry which is preliminary data.</text>
</comment>
<dbReference type="SUPFAM" id="SSF52058">
    <property type="entry name" value="L domain-like"/>
    <property type="match status" value="1"/>
</dbReference>
<protein>
    <submittedName>
        <fullName evidence="1">Uncharacterized protein</fullName>
    </submittedName>
</protein>
<accession>A0A1F7X1G0</accession>
<dbReference type="AlphaFoldDB" id="A0A1F7X1G0"/>
<dbReference type="InterPro" id="IPR032675">
    <property type="entry name" value="LRR_dom_sf"/>
</dbReference>
<proteinExistence type="predicted"/>
<dbReference type="Proteomes" id="UP000176939">
    <property type="component" value="Unassembled WGS sequence"/>
</dbReference>
<dbReference type="EMBL" id="MGFQ01000035">
    <property type="protein sequence ID" value="OGM08807.1"/>
    <property type="molecule type" value="Genomic_DNA"/>
</dbReference>
<name>A0A1F7X1G0_9BACT</name>
<dbReference type="Gene3D" id="3.80.10.10">
    <property type="entry name" value="Ribonuclease Inhibitor"/>
    <property type="match status" value="2"/>
</dbReference>
<sequence>MTPEVAAYIVTVKNAYQLWMSNLAIKERVGIGRNRLMLYIQACFLTGYMKIIDRYYSKTNPDVDNFITKALMDILRDRIDRILRVPAVPAVTYYGPLIFVYGATQCIFNFKINSGKPFIIDWGNGTNETIEGLGSSLIVVTSKYTSPGTYDIKFNCDINAVTYFDINNQNISGDISWILKWTSLSYIDLSYNPILTGIMTNLKNLTGLTHINLQRSYALTGSYTDWGSLINLEYLNLGRTDGMTGVVTTWNTMSSIEEIHMEPNVISSGVITGWTALWNLKIIDMPGCNLTGSCAWFLTYNDIEEVILYSNTITGDLGYGVSSHAHNLRYVDLSATSVTGSLTYWMNMTNLEYVNFYNVTGLVGGLQGWYNLSNLQHLIINASTAVSGTITNFVNLNNLEYLDLQTTAVIGSISNWYTGLEKLEYLDLNTTAITGDASRLYQLDFLETIILDDTDVTWDTVEGWGNYNDGWAAKNGIIVHCNNCTWLTEMVDDCLIGLSGGGGIDDVGITNSSIDIAGDNEARSIASDAAMLIHIDNNNDVIVNT</sequence>